<evidence type="ECO:0000313" key="3">
    <source>
        <dbReference type="EMBL" id="KAL0086388.1"/>
    </source>
</evidence>
<feature type="compositionally biased region" description="Polar residues" evidence="1">
    <location>
        <begin position="1"/>
        <end position="11"/>
    </location>
</feature>
<sequence>MQSSQTSQENYYTAIKPTTETTGTTENGALSTYAQSTTTKNSQNLHQTMEIVVVSLSLLIITLLLVWIFCLRKRWQKNRVAPHQKLSSAVDLEKGYAVSIHAPPQAFYHPFLKSQPLSIVMPEKSCDTNLVVVFAGQTQSQSQSQSQPQSPLQTPQRTHSHSLLNKPTRRYSSPFVDIPFRALMHSAIRTPILTNSSLNTLPRVKLPRHPMGRLYGRRAVSFTPSRKVPLQIACWMVSRKNKSAASCLFFIIFFIKPISILCLLVSMRV</sequence>
<feature type="region of interest" description="Disordered" evidence="1">
    <location>
        <begin position="1"/>
        <end position="27"/>
    </location>
</feature>
<feature type="region of interest" description="Disordered" evidence="1">
    <location>
        <begin position="141"/>
        <end position="168"/>
    </location>
</feature>
<evidence type="ECO:0000313" key="4">
    <source>
        <dbReference type="Proteomes" id="UP001448207"/>
    </source>
</evidence>
<keyword evidence="2" id="KW-1133">Transmembrane helix</keyword>
<evidence type="ECO:0000256" key="2">
    <source>
        <dbReference type="SAM" id="Phobius"/>
    </source>
</evidence>
<keyword evidence="2" id="KW-0472">Membrane</keyword>
<dbReference type="Proteomes" id="UP001448207">
    <property type="component" value="Unassembled WGS sequence"/>
</dbReference>
<accession>A0ABR3AZR6</accession>
<organism evidence="3 4">
    <name type="scientific">Phycomyces blakesleeanus</name>
    <dbReference type="NCBI Taxonomy" id="4837"/>
    <lineage>
        <taxon>Eukaryota</taxon>
        <taxon>Fungi</taxon>
        <taxon>Fungi incertae sedis</taxon>
        <taxon>Mucoromycota</taxon>
        <taxon>Mucoromycotina</taxon>
        <taxon>Mucoromycetes</taxon>
        <taxon>Mucorales</taxon>
        <taxon>Phycomycetaceae</taxon>
        <taxon>Phycomyces</taxon>
    </lineage>
</organism>
<name>A0ABR3AZR6_PHYBL</name>
<comment type="caution">
    <text evidence="3">The sequence shown here is derived from an EMBL/GenBank/DDBJ whole genome shotgun (WGS) entry which is preliminary data.</text>
</comment>
<protein>
    <submittedName>
        <fullName evidence="3">Uncharacterized protein</fullName>
    </submittedName>
</protein>
<proteinExistence type="predicted"/>
<feature type="transmembrane region" description="Helical" evidence="2">
    <location>
        <begin position="245"/>
        <end position="267"/>
    </location>
</feature>
<keyword evidence="4" id="KW-1185">Reference proteome</keyword>
<gene>
    <name evidence="3" type="ORF">J3Q64DRAFT_1739706</name>
</gene>
<reference evidence="3 4" key="1">
    <citation type="submission" date="2024-04" db="EMBL/GenBank/DDBJ databases">
        <title>Symmetric and asymmetric DNA N6-adenine methylation regulates different biological responses in Mucorales.</title>
        <authorList>
            <consortium name="Lawrence Berkeley National Laboratory"/>
            <person name="Lax C."/>
            <person name="Mondo S.J."/>
            <person name="Osorio-Concepcion M."/>
            <person name="Muszewska A."/>
            <person name="Corrochano-Luque M."/>
            <person name="Gutierrez G."/>
            <person name="Riley R."/>
            <person name="Lipzen A."/>
            <person name="Guo J."/>
            <person name="Hundley H."/>
            <person name="Amirebrahimi M."/>
            <person name="Ng V."/>
            <person name="Lorenzo-Gutierrez D."/>
            <person name="Binder U."/>
            <person name="Yang J."/>
            <person name="Song Y."/>
            <person name="Canovas D."/>
            <person name="Navarro E."/>
            <person name="Freitag M."/>
            <person name="Gabaldon T."/>
            <person name="Grigoriev I.V."/>
            <person name="Corrochano L.M."/>
            <person name="Nicolas F.E."/>
            <person name="Garre V."/>
        </authorList>
    </citation>
    <scope>NUCLEOTIDE SEQUENCE [LARGE SCALE GENOMIC DNA]</scope>
    <source>
        <strain evidence="3 4">L51</strain>
    </source>
</reference>
<keyword evidence="2" id="KW-0812">Transmembrane</keyword>
<feature type="transmembrane region" description="Helical" evidence="2">
    <location>
        <begin position="51"/>
        <end position="71"/>
    </location>
</feature>
<dbReference type="EMBL" id="JBCLYO010000008">
    <property type="protein sequence ID" value="KAL0086388.1"/>
    <property type="molecule type" value="Genomic_DNA"/>
</dbReference>
<evidence type="ECO:0000256" key="1">
    <source>
        <dbReference type="SAM" id="MobiDB-lite"/>
    </source>
</evidence>
<feature type="compositionally biased region" description="Low complexity" evidence="1">
    <location>
        <begin position="141"/>
        <end position="156"/>
    </location>
</feature>